<comment type="caution">
    <text evidence="1">The sequence shown here is derived from an EMBL/GenBank/DDBJ whole genome shotgun (WGS) entry which is preliminary data.</text>
</comment>
<gene>
    <name evidence="1" type="ORF">AMECASPLE_003272</name>
</gene>
<dbReference type="Proteomes" id="UP001469553">
    <property type="component" value="Unassembled WGS sequence"/>
</dbReference>
<accession>A0ABV0YL64</accession>
<dbReference type="EMBL" id="JAHRIP010037747">
    <property type="protein sequence ID" value="MEQ2294375.1"/>
    <property type="molecule type" value="Genomic_DNA"/>
</dbReference>
<protein>
    <submittedName>
        <fullName evidence="1">Uncharacterized protein</fullName>
    </submittedName>
</protein>
<name>A0ABV0YL64_9TELE</name>
<keyword evidence="2" id="KW-1185">Reference proteome</keyword>
<organism evidence="1 2">
    <name type="scientific">Ameca splendens</name>
    <dbReference type="NCBI Taxonomy" id="208324"/>
    <lineage>
        <taxon>Eukaryota</taxon>
        <taxon>Metazoa</taxon>
        <taxon>Chordata</taxon>
        <taxon>Craniata</taxon>
        <taxon>Vertebrata</taxon>
        <taxon>Euteleostomi</taxon>
        <taxon>Actinopterygii</taxon>
        <taxon>Neopterygii</taxon>
        <taxon>Teleostei</taxon>
        <taxon>Neoteleostei</taxon>
        <taxon>Acanthomorphata</taxon>
        <taxon>Ovalentaria</taxon>
        <taxon>Atherinomorphae</taxon>
        <taxon>Cyprinodontiformes</taxon>
        <taxon>Goodeidae</taxon>
        <taxon>Ameca</taxon>
    </lineage>
</organism>
<evidence type="ECO:0000313" key="2">
    <source>
        <dbReference type="Proteomes" id="UP001469553"/>
    </source>
</evidence>
<sequence>MLYYATPPCCVISTVAIIHILGVELAPVLRGTATILLEKCPRVTVEHCRKSKISPISLFGQMEMGCFGAQEKTKQGQWKPGPFKGSWLGFLLAELSCCLVQRKTVFCWIVWKSLCGFKKHRTQWLEQK</sequence>
<evidence type="ECO:0000313" key="1">
    <source>
        <dbReference type="EMBL" id="MEQ2294375.1"/>
    </source>
</evidence>
<proteinExistence type="predicted"/>
<reference evidence="1 2" key="1">
    <citation type="submission" date="2021-06" db="EMBL/GenBank/DDBJ databases">
        <authorList>
            <person name="Palmer J.M."/>
        </authorList>
    </citation>
    <scope>NUCLEOTIDE SEQUENCE [LARGE SCALE GENOMIC DNA]</scope>
    <source>
        <strain evidence="1 2">AS_MEX2019</strain>
        <tissue evidence="1">Muscle</tissue>
    </source>
</reference>